<evidence type="ECO:0000313" key="2">
    <source>
        <dbReference type="Proteomes" id="UP001055439"/>
    </source>
</evidence>
<gene>
    <name evidence="1" type="ORF">MUK42_35472</name>
</gene>
<sequence>MATSNHYFNPHKQIADRPRLKSRPVGVIDMGRGVCGSCAVWANAMDWIEEHDESGRAMGRTWPASDRTQRRAAYSMLLAASPAPPPPPAPCFQPHGIRVRGCSSNVGLDHDIDLGGSPSPSPVRLSLGLFIEQVVTSSWLQPVTQATMLLGHVGTSRE</sequence>
<reference evidence="1" key="1">
    <citation type="submission" date="2022-05" db="EMBL/GenBank/DDBJ databases">
        <title>The Musa troglodytarum L. genome provides insights into the mechanism of non-climacteric behaviour and enrichment of carotenoids.</title>
        <authorList>
            <person name="Wang J."/>
        </authorList>
    </citation>
    <scope>NUCLEOTIDE SEQUENCE</scope>
    <source>
        <tissue evidence="1">Leaf</tissue>
    </source>
</reference>
<dbReference type="EMBL" id="CP097509">
    <property type="protein sequence ID" value="URE20489.1"/>
    <property type="molecule type" value="Genomic_DNA"/>
</dbReference>
<proteinExistence type="predicted"/>
<protein>
    <submittedName>
        <fullName evidence="1">Uncharacterized protein</fullName>
    </submittedName>
</protein>
<evidence type="ECO:0000313" key="1">
    <source>
        <dbReference type="EMBL" id="URE20489.1"/>
    </source>
</evidence>
<keyword evidence="2" id="KW-1185">Reference proteome</keyword>
<dbReference type="AlphaFoldDB" id="A0A9E7GRH6"/>
<dbReference type="Proteomes" id="UP001055439">
    <property type="component" value="Chromosome 7"/>
</dbReference>
<accession>A0A9E7GRH6</accession>
<name>A0A9E7GRH6_9LILI</name>
<organism evidence="1 2">
    <name type="scientific">Musa troglodytarum</name>
    <name type="common">fe'i banana</name>
    <dbReference type="NCBI Taxonomy" id="320322"/>
    <lineage>
        <taxon>Eukaryota</taxon>
        <taxon>Viridiplantae</taxon>
        <taxon>Streptophyta</taxon>
        <taxon>Embryophyta</taxon>
        <taxon>Tracheophyta</taxon>
        <taxon>Spermatophyta</taxon>
        <taxon>Magnoliopsida</taxon>
        <taxon>Liliopsida</taxon>
        <taxon>Zingiberales</taxon>
        <taxon>Musaceae</taxon>
        <taxon>Musa</taxon>
    </lineage>
</organism>